<feature type="region of interest" description="Disordered" evidence="2">
    <location>
        <begin position="102"/>
        <end position="125"/>
    </location>
</feature>
<name>A0ABV3F007_9ACTN</name>
<evidence type="ECO:0000313" key="5">
    <source>
        <dbReference type="Proteomes" id="UP001551584"/>
    </source>
</evidence>
<protein>
    <submittedName>
        <fullName evidence="4">CBS domain-containing protein</fullName>
    </submittedName>
</protein>
<keyword evidence="1" id="KW-0129">CBS domain</keyword>
<dbReference type="InterPro" id="IPR046342">
    <property type="entry name" value="CBS_dom_sf"/>
</dbReference>
<dbReference type="Pfam" id="PF00571">
    <property type="entry name" value="CBS"/>
    <property type="match status" value="1"/>
</dbReference>
<dbReference type="Proteomes" id="UP001551584">
    <property type="component" value="Unassembled WGS sequence"/>
</dbReference>
<evidence type="ECO:0000259" key="3">
    <source>
        <dbReference type="PROSITE" id="PS51371"/>
    </source>
</evidence>
<evidence type="ECO:0000256" key="2">
    <source>
        <dbReference type="SAM" id="MobiDB-lite"/>
    </source>
</evidence>
<dbReference type="InterPro" id="IPR007055">
    <property type="entry name" value="BON_dom"/>
</dbReference>
<dbReference type="SUPFAM" id="SSF54631">
    <property type="entry name" value="CBS-domain pair"/>
    <property type="match status" value="1"/>
</dbReference>
<sequence>MRRHVDRLPVLDDEDRLVGIVTRHDLLKVFLSTDEALREEVIREVVENGLWLSHRAVEVLVTEGVVTPRGQTERRGEAEAAVSMTRRTDGVVAVVDEPGHRVDDSRLEPERAAVHKVAGERPRRL</sequence>
<proteinExistence type="predicted"/>
<dbReference type="InterPro" id="IPR000644">
    <property type="entry name" value="CBS_dom"/>
</dbReference>
<dbReference type="Gene3D" id="3.10.580.10">
    <property type="entry name" value="CBS-domain"/>
    <property type="match status" value="1"/>
</dbReference>
<evidence type="ECO:0000256" key="1">
    <source>
        <dbReference type="PROSITE-ProRule" id="PRU00703"/>
    </source>
</evidence>
<reference evidence="4 5" key="1">
    <citation type="submission" date="2024-06" db="EMBL/GenBank/DDBJ databases">
        <title>The Natural Products Discovery Center: Release of the First 8490 Sequenced Strains for Exploring Actinobacteria Biosynthetic Diversity.</title>
        <authorList>
            <person name="Kalkreuter E."/>
            <person name="Kautsar S.A."/>
            <person name="Yang D."/>
            <person name="Bader C.D."/>
            <person name="Teijaro C.N."/>
            <person name="Fluegel L."/>
            <person name="Davis C.M."/>
            <person name="Simpson J.R."/>
            <person name="Lauterbach L."/>
            <person name="Steele A.D."/>
            <person name="Gui C."/>
            <person name="Meng S."/>
            <person name="Li G."/>
            <person name="Viehrig K."/>
            <person name="Ye F."/>
            <person name="Su P."/>
            <person name="Kiefer A.F."/>
            <person name="Nichols A."/>
            <person name="Cepeda A.J."/>
            <person name="Yan W."/>
            <person name="Fan B."/>
            <person name="Jiang Y."/>
            <person name="Adhikari A."/>
            <person name="Zheng C.-J."/>
            <person name="Schuster L."/>
            <person name="Cowan T.M."/>
            <person name="Smanski M.J."/>
            <person name="Chevrette M.G."/>
            <person name="De Carvalho L.P.S."/>
            <person name="Shen B."/>
        </authorList>
    </citation>
    <scope>NUCLEOTIDE SEQUENCE [LARGE SCALE GENOMIC DNA]</scope>
    <source>
        <strain evidence="4 5">NPDC048117</strain>
    </source>
</reference>
<feature type="domain" description="CBS" evidence="3">
    <location>
        <begin position="1"/>
        <end position="40"/>
    </location>
</feature>
<comment type="caution">
    <text evidence="4">The sequence shown here is derived from an EMBL/GenBank/DDBJ whole genome shotgun (WGS) entry which is preliminary data.</text>
</comment>
<accession>A0ABV3F007</accession>
<gene>
    <name evidence="4" type="ORF">AB0D95_31855</name>
</gene>
<dbReference type="Pfam" id="PF04972">
    <property type="entry name" value="BON"/>
    <property type="match status" value="1"/>
</dbReference>
<evidence type="ECO:0000313" key="4">
    <source>
        <dbReference type="EMBL" id="MEU9581803.1"/>
    </source>
</evidence>
<keyword evidence="5" id="KW-1185">Reference proteome</keyword>
<organism evidence="4 5">
    <name type="scientific">Streptomyces chilikensis</name>
    <dbReference type="NCBI Taxonomy" id="1194079"/>
    <lineage>
        <taxon>Bacteria</taxon>
        <taxon>Bacillati</taxon>
        <taxon>Actinomycetota</taxon>
        <taxon>Actinomycetes</taxon>
        <taxon>Kitasatosporales</taxon>
        <taxon>Streptomycetaceae</taxon>
        <taxon>Streptomyces</taxon>
    </lineage>
</organism>
<dbReference type="PROSITE" id="PS51371">
    <property type="entry name" value="CBS"/>
    <property type="match status" value="1"/>
</dbReference>
<dbReference type="EMBL" id="JBEZNA010000172">
    <property type="protein sequence ID" value="MEU9581803.1"/>
    <property type="molecule type" value="Genomic_DNA"/>
</dbReference>
<dbReference type="RefSeq" id="WP_359278766.1">
    <property type="nucleotide sequence ID" value="NZ_JBEZNA010000172.1"/>
</dbReference>